<reference evidence="1" key="1">
    <citation type="submission" date="2020-11" db="EMBL/GenBank/DDBJ databases">
        <authorList>
            <person name="Whitehead M."/>
        </authorList>
    </citation>
    <scope>NUCLEOTIDE SEQUENCE</scope>
    <source>
        <strain evidence="1">EGII</strain>
    </source>
</reference>
<gene>
    <name evidence="1" type="ORF">CCAP1982_LOCUS21167</name>
</gene>
<evidence type="ECO:0000313" key="2">
    <source>
        <dbReference type="Proteomes" id="UP000606786"/>
    </source>
</evidence>
<evidence type="ECO:0000313" key="1">
    <source>
        <dbReference type="EMBL" id="CAD7013093.1"/>
    </source>
</evidence>
<name>A0A811VFY9_CERCA</name>
<protein>
    <submittedName>
        <fullName evidence="1">(Mediterranean fruit fly) hypothetical protein</fullName>
    </submittedName>
</protein>
<dbReference type="AlphaFoldDB" id="A0A811VFY9"/>
<dbReference type="Proteomes" id="UP000606786">
    <property type="component" value="Unassembled WGS sequence"/>
</dbReference>
<proteinExistence type="predicted"/>
<comment type="caution">
    <text evidence="1">The sequence shown here is derived from an EMBL/GenBank/DDBJ whole genome shotgun (WGS) entry which is preliminary data.</text>
</comment>
<sequence length="56" mass="6522">MNSYEHTTPQVLSFTRTQSVSLKTHPESRVVAQSTRPGNYGRYTRMLCVSLWLCFR</sequence>
<keyword evidence="2" id="KW-1185">Reference proteome</keyword>
<feature type="non-terminal residue" evidence="1">
    <location>
        <position position="56"/>
    </location>
</feature>
<organism evidence="1 2">
    <name type="scientific">Ceratitis capitata</name>
    <name type="common">Mediterranean fruit fly</name>
    <name type="synonym">Tephritis capitata</name>
    <dbReference type="NCBI Taxonomy" id="7213"/>
    <lineage>
        <taxon>Eukaryota</taxon>
        <taxon>Metazoa</taxon>
        <taxon>Ecdysozoa</taxon>
        <taxon>Arthropoda</taxon>
        <taxon>Hexapoda</taxon>
        <taxon>Insecta</taxon>
        <taxon>Pterygota</taxon>
        <taxon>Neoptera</taxon>
        <taxon>Endopterygota</taxon>
        <taxon>Diptera</taxon>
        <taxon>Brachycera</taxon>
        <taxon>Muscomorpha</taxon>
        <taxon>Tephritoidea</taxon>
        <taxon>Tephritidae</taxon>
        <taxon>Ceratitis</taxon>
        <taxon>Ceratitis</taxon>
    </lineage>
</organism>
<accession>A0A811VFY9</accession>
<dbReference type="EMBL" id="CAJHJT010000056">
    <property type="protein sequence ID" value="CAD7013093.1"/>
    <property type="molecule type" value="Genomic_DNA"/>
</dbReference>